<evidence type="ECO:0000313" key="9">
    <source>
        <dbReference type="Proteomes" id="UP000509429"/>
    </source>
</evidence>
<dbReference type="KEGG" id="reo:HUE58_00200"/>
<dbReference type="RefSeq" id="WP_174606193.1">
    <property type="nucleotide sequence ID" value="NZ_CP054490.1"/>
</dbReference>
<dbReference type="InterPro" id="IPR005793">
    <property type="entry name" value="Formyl_trans_C"/>
</dbReference>
<dbReference type="GO" id="GO:0004479">
    <property type="term" value="F:methionyl-tRNA formyltransferase activity"/>
    <property type="evidence" value="ECO:0007669"/>
    <property type="project" value="UniProtKB-UniRule"/>
</dbReference>
<dbReference type="InterPro" id="IPR011034">
    <property type="entry name" value="Formyl_transferase-like_C_sf"/>
</dbReference>
<feature type="domain" description="Formyl transferase N-terminal" evidence="6">
    <location>
        <begin position="11"/>
        <end position="189"/>
    </location>
</feature>
<name>A0A6N0HR41_9GAMM</name>
<dbReference type="Proteomes" id="UP000509429">
    <property type="component" value="Chromosome"/>
</dbReference>
<evidence type="ECO:0000259" key="6">
    <source>
        <dbReference type="Pfam" id="PF00551"/>
    </source>
</evidence>
<evidence type="ECO:0000256" key="1">
    <source>
        <dbReference type="ARBA" id="ARBA00010699"/>
    </source>
</evidence>
<evidence type="ECO:0000313" key="8">
    <source>
        <dbReference type="EMBL" id="QKQ24757.1"/>
    </source>
</evidence>
<dbReference type="SUPFAM" id="SSF53328">
    <property type="entry name" value="Formyltransferase"/>
    <property type="match status" value="1"/>
</dbReference>
<dbReference type="CDD" id="cd08646">
    <property type="entry name" value="FMT_core_Met-tRNA-FMT_N"/>
    <property type="match status" value="1"/>
</dbReference>
<keyword evidence="9" id="KW-1185">Reference proteome</keyword>
<dbReference type="Gene3D" id="3.40.50.12230">
    <property type="match status" value="1"/>
</dbReference>
<evidence type="ECO:0000256" key="4">
    <source>
        <dbReference type="ARBA" id="ARBA00022917"/>
    </source>
</evidence>
<sequence length="320" mass="35094">MHAKSISFKARIVFAGTPEFSVDILEALINAKYDIVGVYCQPDRPKGRGRALTACPVKKKALEHNLNVFQPENLKDNKIQQILAKLNADVMVVVAYGQILPAKILNMPKYGCLNIHGSLLPRWRGAAPIQRAILAGDKTTGIGIMQMNEGLDTGKILLEKTCPVTLTDTAQSLHDKLAKLGSSAIVEVLDNLGNLSPIAQSKNNITYAKKLEKEEAWIDWTQSATQIHQQIRAFNPYPITQTYASSNRFDIKVLRILSASVIIANSNHNPGSIIKYNKGECIVATGNGALSLENLQLLGKKALNIKDFSNAYTLTQLFSD</sequence>
<dbReference type="Pfam" id="PF00551">
    <property type="entry name" value="Formyl_trans_N"/>
    <property type="match status" value="1"/>
</dbReference>
<dbReference type="EMBL" id="CP054490">
    <property type="protein sequence ID" value="QKQ24757.1"/>
    <property type="molecule type" value="Genomic_DNA"/>
</dbReference>
<dbReference type="EC" id="2.1.2.9" evidence="2 5"/>
<dbReference type="InterPro" id="IPR005794">
    <property type="entry name" value="Fmt"/>
</dbReference>
<evidence type="ECO:0000256" key="3">
    <source>
        <dbReference type="ARBA" id="ARBA00022679"/>
    </source>
</evidence>
<accession>A0A6N0HR41</accession>
<dbReference type="InterPro" id="IPR044135">
    <property type="entry name" value="Met-tRNA-FMT_C"/>
</dbReference>
<comment type="function">
    <text evidence="5">Attaches a formyl group to the free amino group of methionyl-tRNA(fMet). The formyl group appears to play a dual role in the initiator identity of N-formylmethionyl-tRNA by promoting its recognition by IF2 and preventing the misappropriation of this tRNA by the elongation apparatus.</text>
</comment>
<comment type="similarity">
    <text evidence="1 5">Belongs to the Fmt family.</text>
</comment>
<dbReference type="NCBIfam" id="TIGR00460">
    <property type="entry name" value="fmt"/>
    <property type="match status" value="1"/>
</dbReference>
<keyword evidence="3 5" id="KW-0808">Transferase</keyword>
<comment type="catalytic activity">
    <reaction evidence="5">
        <text>L-methionyl-tRNA(fMet) + (6R)-10-formyltetrahydrofolate = N-formyl-L-methionyl-tRNA(fMet) + (6S)-5,6,7,8-tetrahydrofolate + H(+)</text>
        <dbReference type="Rhea" id="RHEA:24380"/>
        <dbReference type="Rhea" id="RHEA-COMP:9952"/>
        <dbReference type="Rhea" id="RHEA-COMP:9953"/>
        <dbReference type="ChEBI" id="CHEBI:15378"/>
        <dbReference type="ChEBI" id="CHEBI:57453"/>
        <dbReference type="ChEBI" id="CHEBI:78530"/>
        <dbReference type="ChEBI" id="CHEBI:78844"/>
        <dbReference type="ChEBI" id="CHEBI:195366"/>
        <dbReference type="EC" id="2.1.2.9"/>
    </reaction>
</comment>
<feature type="binding site" evidence="5">
    <location>
        <begin position="118"/>
        <end position="121"/>
    </location>
    <ligand>
        <name>(6S)-5,6,7,8-tetrahydrofolate</name>
        <dbReference type="ChEBI" id="CHEBI:57453"/>
    </ligand>
</feature>
<dbReference type="InterPro" id="IPR002376">
    <property type="entry name" value="Formyl_transf_N"/>
</dbReference>
<protein>
    <recommendedName>
        <fullName evidence="2 5">Methionyl-tRNA formyltransferase</fullName>
        <ecNumber evidence="2 5">2.1.2.9</ecNumber>
    </recommendedName>
</protein>
<proteinExistence type="inferred from homology"/>
<dbReference type="HAMAP" id="MF_00182">
    <property type="entry name" value="Formyl_trans"/>
    <property type="match status" value="1"/>
</dbReference>
<evidence type="ECO:0000256" key="5">
    <source>
        <dbReference type="HAMAP-Rule" id="MF_00182"/>
    </source>
</evidence>
<dbReference type="AlphaFoldDB" id="A0A6N0HR41"/>
<dbReference type="InterPro" id="IPR036477">
    <property type="entry name" value="Formyl_transf_N_sf"/>
</dbReference>
<feature type="domain" description="Formyl transferase C-terminal" evidence="7">
    <location>
        <begin position="210"/>
        <end position="312"/>
    </location>
</feature>
<dbReference type="SUPFAM" id="SSF50486">
    <property type="entry name" value="FMT C-terminal domain-like"/>
    <property type="match status" value="1"/>
</dbReference>
<dbReference type="GO" id="GO:0005829">
    <property type="term" value="C:cytosol"/>
    <property type="evidence" value="ECO:0007669"/>
    <property type="project" value="TreeGrafter"/>
</dbReference>
<evidence type="ECO:0000259" key="7">
    <source>
        <dbReference type="Pfam" id="PF02911"/>
    </source>
</evidence>
<dbReference type="FunFam" id="3.40.50.12230:FF:000001">
    <property type="entry name" value="Methionyl-tRNA formyltransferase"/>
    <property type="match status" value="1"/>
</dbReference>
<dbReference type="InterPro" id="IPR041711">
    <property type="entry name" value="Met-tRNA-FMT_N"/>
</dbReference>
<reference evidence="8 9" key="1">
    <citation type="submission" date="2020-05" db="EMBL/GenBank/DDBJ databases">
        <title>Horizontal transmission and recombination maintain forever young bacterial symbiont genomes.</title>
        <authorList>
            <person name="Russell S.L."/>
            <person name="Pepper-Tunick E."/>
            <person name="Svedberg J."/>
            <person name="Byrne A."/>
            <person name="Ruelas Castillo J."/>
            <person name="Vollmers C."/>
            <person name="Beinart R.A."/>
            <person name="Corbett-Detig R."/>
        </authorList>
    </citation>
    <scope>NUCLEOTIDE SEQUENCE [LARGE SCALE GENOMIC DNA]</scope>
    <source>
        <strain evidence="8">JDF_Ridge</strain>
    </source>
</reference>
<organism evidence="8 9">
    <name type="scientific">Candidatus Ruthia endofausta</name>
    <dbReference type="NCBI Taxonomy" id="2738852"/>
    <lineage>
        <taxon>Bacteria</taxon>
        <taxon>Pseudomonadati</taxon>
        <taxon>Pseudomonadota</taxon>
        <taxon>Gammaproteobacteria</taxon>
        <taxon>Candidatus Pseudothioglobaceae</taxon>
        <taxon>Candidatus Ruthturnera</taxon>
    </lineage>
</organism>
<evidence type="ECO:0000256" key="2">
    <source>
        <dbReference type="ARBA" id="ARBA00012261"/>
    </source>
</evidence>
<dbReference type="PANTHER" id="PTHR11138">
    <property type="entry name" value="METHIONYL-TRNA FORMYLTRANSFERASE"/>
    <property type="match status" value="1"/>
</dbReference>
<gene>
    <name evidence="5" type="primary">fmt</name>
    <name evidence="8" type="ORF">HUE58_00200</name>
</gene>
<dbReference type="Pfam" id="PF02911">
    <property type="entry name" value="Formyl_trans_C"/>
    <property type="match status" value="1"/>
</dbReference>
<dbReference type="CDD" id="cd08704">
    <property type="entry name" value="Met_tRNA_FMT_C"/>
    <property type="match status" value="1"/>
</dbReference>
<dbReference type="PANTHER" id="PTHR11138:SF5">
    <property type="entry name" value="METHIONYL-TRNA FORMYLTRANSFERASE, MITOCHONDRIAL"/>
    <property type="match status" value="1"/>
</dbReference>
<keyword evidence="4 5" id="KW-0648">Protein biosynthesis</keyword>